<accession>A0A9Q3J216</accession>
<reference evidence="2" key="1">
    <citation type="submission" date="2021-03" db="EMBL/GenBank/DDBJ databases">
        <title>Draft genome sequence of rust myrtle Austropuccinia psidii MF-1, a brazilian biotype.</title>
        <authorList>
            <person name="Quecine M.C."/>
            <person name="Pachon D.M.R."/>
            <person name="Bonatelli M.L."/>
            <person name="Correr F.H."/>
            <person name="Franceschini L.M."/>
            <person name="Leite T.F."/>
            <person name="Margarido G.R.A."/>
            <person name="Almeida C.A."/>
            <person name="Ferrarezi J.A."/>
            <person name="Labate C.A."/>
        </authorList>
    </citation>
    <scope>NUCLEOTIDE SEQUENCE</scope>
    <source>
        <strain evidence="2">MF-1</strain>
    </source>
</reference>
<feature type="region of interest" description="Disordered" evidence="1">
    <location>
        <begin position="93"/>
        <end position="144"/>
    </location>
</feature>
<evidence type="ECO:0000313" key="3">
    <source>
        <dbReference type="Proteomes" id="UP000765509"/>
    </source>
</evidence>
<proteinExistence type="predicted"/>
<name>A0A9Q3J216_9BASI</name>
<protein>
    <submittedName>
        <fullName evidence="2">Uncharacterized protein</fullName>
    </submittedName>
</protein>
<evidence type="ECO:0000313" key="2">
    <source>
        <dbReference type="EMBL" id="MBW0554011.1"/>
    </source>
</evidence>
<evidence type="ECO:0000256" key="1">
    <source>
        <dbReference type="SAM" id="MobiDB-lite"/>
    </source>
</evidence>
<organism evidence="2 3">
    <name type="scientific">Austropuccinia psidii MF-1</name>
    <dbReference type="NCBI Taxonomy" id="1389203"/>
    <lineage>
        <taxon>Eukaryota</taxon>
        <taxon>Fungi</taxon>
        <taxon>Dikarya</taxon>
        <taxon>Basidiomycota</taxon>
        <taxon>Pucciniomycotina</taxon>
        <taxon>Pucciniomycetes</taxon>
        <taxon>Pucciniales</taxon>
        <taxon>Sphaerophragmiaceae</taxon>
        <taxon>Austropuccinia</taxon>
    </lineage>
</organism>
<feature type="compositionally biased region" description="Polar residues" evidence="1">
    <location>
        <begin position="128"/>
        <end position="138"/>
    </location>
</feature>
<dbReference type="EMBL" id="AVOT02060566">
    <property type="protein sequence ID" value="MBW0554011.1"/>
    <property type="molecule type" value="Genomic_DNA"/>
</dbReference>
<dbReference type="Proteomes" id="UP000765509">
    <property type="component" value="Unassembled WGS sequence"/>
</dbReference>
<feature type="region of interest" description="Disordered" evidence="1">
    <location>
        <begin position="33"/>
        <end position="73"/>
    </location>
</feature>
<keyword evidence="3" id="KW-1185">Reference proteome</keyword>
<sequence>MEDARTSTNFQRLARTFDTLIESPEAEITAIPVVRPESFPTGSNRDTPVSVKELEAHGPRKDRRTSEGWTPMSCNGQVQQIKSWLKNQSMLSVDQKKRLAQGKDNSAVEAPQARTSKPQRAIRRASKRQNPSGTSLTHRTIEFPRKGRQPWTMCSIWQEL</sequence>
<dbReference type="AlphaFoldDB" id="A0A9Q3J216"/>
<comment type="caution">
    <text evidence="2">The sequence shown here is derived from an EMBL/GenBank/DDBJ whole genome shotgun (WGS) entry which is preliminary data.</text>
</comment>
<gene>
    <name evidence="2" type="ORF">O181_093726</name>
</gene>